<protein>
    <recommendedName>
        <fullName evidence="4">RCC1-like domain-containing protein</fullName>
    </recommendedName>
</protein>
<dbReference type="GeneID" id="20089513"/>
<dbReference type="Gene3D" id="2.130.10.30">
    <property type="entry name" value="Regulator of chromosome condensation 1/beta-lactamase-inhibitor protein II"/>
    <property type="match status" value="2"/>
</dbReference>
<feature type="compositionally biased region" description="Low complexity" evidence="3">
    <location>
        <begin position="892"/>
        <end position="902"/>
    </location>
</feature>
<feature type="region of interest" description="Disordered" evidence="3">
    <location>
        <begin position="892"/>
        <end position="913"/>
    </location>
</feature>
<dbReference type="InterPro" id="IPR009091">
    <property type="entry name" value="RCC1/BLIP-II"/>
</dbReference>
<feature type="repeat" description="RCC1" evidence="2">
    <location>
        <begin position="270"/>
        <end position="327"/>
    </location>
</feature>
<dbReference type="InterPro" id="IPR058923">
    <property type="entry name" value="RCC1-like_dom"/>
</dbReference>
<evidence type="ECO:0000259" key="4">
    <source>
        <dbReference type="Pfam" id="PF25390"/>
    </source>
</evidence>
<dbReference type="Pfam" id="PF25390">
    <property type="entry name" value="WD40_RLD"/>
    <property type="match status" value="1"/>
</dbReference>
<feature type="compositionally biased region" description="Low complexity" evidence="3">
    <location>
        <begin position="668"/>
        <end position="678"/>
    </location>
</feature>
<dbReference type="OrthoDB" id="10256179at2759"/>
<feature type="compositionally biased region" description="Polar residues" evidence="3">
    <location>
        <begin position="226"/>
        <end position="239"/>
    </location>
</feature>
<dbReference type="AlphaFoldDB" id="A0A024TK09"/>
<dbReference type="RefSeq" id="XP_008877738.1">
    <property type="nucleotide sequence ID" value="XM_008879516.1"/>
</dbReference>
<dbReference type="SUPFAM" id="SSF50985">
    <property type="entry name" value="RCC1/BLIP-II"/>
    <property type="match status" value="2"/>
</dbReference>
<feature type="domain" description="RCC1-like" evidence="4">
    <location>
        <begin position="245"/>
        <end position="536"/>
    </location>
</feature>
<dbReference type="PROSITE" id="PS00626">
    <property type="entry name" value="RCC1_2"/>
    <property type="match status" value="2"/>
</dbReference>
<dbReference type="Pfam" id="PF00415">
    <property type="entry name" value="RCC1"/>
    <property type="match status" value="1"/>
</dbReference>
<accession>A0A024TK09</accession>
<dbReference type="eggNOG" id="KOG1426">
    <property type="taxonomic scope" value="Eukaryota"/>
</dbReference>
<dbReference type="STRING" id="157072.A0A024TK09"/>
<gene>
    <name evidence="5" type="ORF">H310_12463</name>
</gene>
<name>A0A024TK09_9STRA</name>
<feature type="compositionally biased region" description="Polar residues" evidence="3">
    <location>
        <begin position="619"/>
        <end position="637"/>
    </location>
</feature>
<feature type="compositionally biased region" description="Basic residues" evidence="3">
    <location>
        <begin position="731"/>
        <end position="741"/>
    </location>
</feature>
<feature type="repeat" description="RCC1" evidence="2">
    <location>
        <begin position="328"/>
        <end position="394"/>
    </location>
</feature>
<dbReference type="PRINTS" id="PR00633">
    <property type="entry name" value="RCCNDNSATION"/>
</dbReference>
<reference evidence="5" key="1">
    <citation type="submission" date="2013-12" db="EMBL/GenBank/DDBJ databases">
        <title>The Genome Sequence of Aphanomyces invadans NJM9701.</title>
        <authorList>
            <consortium name="The Broad Institute Genomics Platform"/>
            <person name="Russ C."/>
            <person name="Tyler B."/>
            <person name="van West P."/>
            <person name="Dieguez-Uribeondo J."/>
            <person name="Young S.K."/>
            <person name="Zeng Q."/>
            <person name="Gargeya S."/>
            <person name="Fitzgerald M."/>
            <person name="Abouelleil A."/>
            <person name="Alvarado L."/>
            <person name="Chapman S.B."/>
            <person name="Gainer-Dewar J."/>
            <person name="Goldberg J."/>
            <person name="Griggs A."/>
            <person name="Gujja S."/>
            <person name="Hansen M."/>
            <person name="Howarth C."/>
            <person name="Imamovic A."/>
            <person name="Ireland A."/>
            <person name="Larimer J."/>
            <person name="McCowan C."/>
            <person name="Murphy C."/>
            <person name="Pearson M."/>
            <person name="Poon T.W."/>
            <person name="Priest M."/>
            <person name="Roberts A."/>
            <person name="Saif S."/>
            <person name="Shea T."/>
            <person name="Sykes S."/>
            <person name="Wortman J."/>
            <person name="Nusbaum C."/>
            <person name="Birren B."/>
        </authorList>
    </citation>
    <scope>NUCLEOTIDE SEQUENCE [LARGE SCALE GENOMIC DNA]</scope>
    <source>
        <strain evidence="5">NJM9701</strain>
    </source>
</reference>
<proteinExistence type="predicted"/>
<dbReference type="PANTHER" id="PTHR22870:SF408">
    <property type="entry name" value="OS09G0560450 PROTEIN"/>
    <property type="match status" value="1"/>
</dbReference>
<evidence type="ECO:0000313" key="5">
    <source>
        <dbReference type="EMBL" id="ETV93697.1"/>
    </source>
</evidence>
<sequence length="956" mass="104408">MDSSGPHPPPPRVRVNSRLLQASANLQAVNRPLDDVTCPTPSSPTRRGGTPTLKRKKPIYVTDNPSSPVPSIDTPDDGPTLIHVSKTHIHAIYGGTMGFYSIWLAVPCESTVVIHLLVQNDRTRSVRLSASRICFTPTTYGLPQAVGVQAVDVTRDDDICIQHRVFSQDERFDQLDVPPIHVKVFGNEAAFVWSFGGDAILQDVTTNTFARRRPLLIPGMKEILPSPTSHPDANPTSPVGNAPPQAPRDVYFSSLACGENFTVVASSQSCLAFAFGQGTDGELGNHASFSSKTPCRLPSQLFATPQERPAIVSLSCGKHHVAVATRAGQLFTWGSGRFGQLGHCNYLDINSPKPVQFDKQDAPNSAVCTSMLLEGTIVTSVACGGFHTLAITDVQHVLAFGHNKAGQLGFGHRQSRTDHGWRSCVPCRVDGLLNYAIHQVAAGVHHSACISTHGDLFTWGCGVDGRLGHNSSVTYSTPTLVVAVQLLKILPKMVRCGGRHSALISDTDQLYTWGANDFGQLGVGDVRQRLSPALVTFPTKSPVLEVSLGHFHSAAINARGDVWTWGYDINGGLGMESDGSVHLSPCQVTALAGFGAVQVQCGWSHTTVLTKRNHPMKRTTAQGSPRSMSRRSSNQIDIGSPSIPRKPVAPDAALRRHKRPQSATPRSTKPTQTDEQTQPDPPPTLHAFHKRMQRVRPQSAHPRARKSDENQPAPAHRAPVLVAAAHIPHPYLRKNHHKNAKPPRPQTARLADRRPPDVPPRLVVHPTLDPRRSKTSVQRAIAITFVGRLAKQVVEKVANAANDKLESSVHQLDHHRLRSHTALYQRVFTRQAPVLPITTPRVYCRQQLPQQPDQVPEQPQGDEGRVDFRKVAPPTMTLEQWTTLVDSAGPTLSSLSSSDASSIPRRPRPKSASVLKTPLPLALSLEIERERKHAIEIAGSVLKEAQYQHHKRLWLR</sequence>
<feature type="repeat" description="RCC1" evidence="2">
    <location>
        <begin position="508"/>
        <end position="559"/>
    </location>
</feature>
<feature type="region of interest" description="Disordered" evidence="3">
    <location>
        <begin position="731"/>
        <end position="771"/>
    </location>
</feature>
<dbReference type="PROSITE" id="PS50012">
    <property type="entry name" value="RCC1_3"/>
    <property type="match status" value="6"/>
</dbReference>
<dbReference type="VEuPathDB" id="FungiDB:H310_12463"/>
<feature type="region of interest" description="Disordered" evidence="3">
    <location>
        <begin position="30"/>
        <end position="72"/>
    </location>
</feature>
<dbReference type="EMBL" id="KI913990">
    <property type="protein sequence ID" value="ETV93697.1"/>
    <property type="molecule type" value="Genomic_DNA"/>
</dbReference>
<keyword evidence="1" id="KW-0677">Repeat</keyword>
<dbReference type="PANTHER" id="PTHR22870">
    <property type="entry name" value="REGULATOR OF CHROMOSOME CONDENSATION"/>
    <property type="match status" value="1"/>
</dbReference>
<dbReference type="InterPro" id="IPR000408">
    <property type="entry name" value="Reg_chr_condens"/>
</dbReference>
<feature type="repeat" description="RCC1" evidence="2">
    <location>
        <begin position="395"/>
        <end position="453"/>
    </location>
</feature>
<evidence type="ECO:0000256" key="2">
    <source>
        <dbReference type="PROSITE-ProRule" id="PRU00235"/>
    </source>
</evidence>
<feature type="repeat" description="RCC1" evidence="2">
    <location>
        <begin position="454"/>
        <end position="507"/>
    </location>
</feature>
<dbReference type="InterPro" id="IPR051210">
    <property type="entry name" value="Ub_ligase/GEF_domain"/>
</dbReference>
<feature type="repeat" description="RCC1" evidence="2">
    <location>
        <begin position="560"/>
        <end position="612"/>
    </location>
</feature>
<organism evidence="5">
    <name type="scientific">Aphanomyces invadans</name>
    <dbReference type="NCBI Taxonomy" id="157072"/>
    <lineage>
        <taxon>Eukaryota</taxon>
        <taxon>Sar</taxon>
        <taxon>Stramenopiles</taxon>
        <taxon>Oomycota</taxon>
        <taxon>Saprolegniomycetes</taxon>
        <taxon>Saprolegniales</taxon>
        <taxon>Verrucalvaceae</taxon>
        <taxon>Aphanomyces</taxon>
    </lineage>
</organism>
<feature type="region of interest" description="Disordered" evidence="3">
    <location>
        <begin position="225"/>
        <end position="244"/>
    </location>
</feature>
<evidence type="ECO:0000256" key="1">
    <source>
        <dbReference type="ARBA" id="ARBA00022737"/>
    </source>
</evidence>
<feature type="region of interest" description="Disordered" evidence="3">
    <location>
        <begin position="610"/>
        <end position="715"/>
    </location>
</feature>
<evidence type="ECO:0000256" key="3">
    <source>
        <dbReference type="SAM" id="MobiDB-lite"/>
    </source>
</evidence>